<protein>
    <submittedName>
        <fullName evidence="1">Uncharacterized protein</fullName>
    </submittedName>
</protein>
<accession>A0AAX6MW78</accession>
<gene>
    <name evidence="1" type="ORF">Daesc_002034</name>
</gene>
<dbReference type="EMBL" id="JBANMG010000002">
    <property type="protein sequence ID" value="KAK6956754.1"/>
    <property type="molecule type" value="Genomic_DNA"/>
</dbReference>
<keyword evidence="2" id="KW-1185">Reference proteome</keyword>
<proteinExistence type="predicted"/>
<comment type="caution">
    <text evidence="1">The sequence shown here is derived from an EMBL/GenBank/DDBJ whole genome shotgun (WGS) entry which is preliminary data.</text>
</comment>
<evidence type="ECO:0000313" key="2">
    <source>
        <dbReference type="Proteomes" id="UP001369815"/>
    </source>
</evidence>
<sequence length="237" mass="26760">MSSAMEAEFPTYLKAFFSGHLVTSDIRLGVHAHDLRFTVLIDPFSKKRPLLLLYDGPTYDGDVLVRIGKTKDHLGTYLTGIEVNNTTITLTNRKDDMYRRHIFTLELGESRREKFEWRPTEGNEVHDMFKHAKGFKLVRLKSKGPGDGKGGKRDERHIDETSDGKEVVAVWATEKCSLLTKFVPTMKPFKFELRASGKTGDLGNDFAYFALATALKIWLFESLRIDGVPSSLSLVDG</sequence>
<evidence type="ECO:0000313" key="1">
    <source>
        <dbReference type="EMBL" id="KAK6956754.1"/>
    </source>
</evidence>
<name>A0AAX6MW78_9PEZI</name>
<dbReference type="AlphaFoldDB" id="A0AAX6MW78"/>
<dbReference type="Proteomes" id="UP001369815">
    <property type="component" value="Unassembled WGS sequence"/>
</dbReference>
<reference evidence="1 2" key="1">
    <citation type="journal article" date="2024" name="Front Chem Biol">
        <title>Unveiling the potential of Daldinia eschscholtzii MFLUCC 19-0629 through bioactivity and bioinformatics studies for enhanced sustainable agriculture production.</title>
        <authorList>
            <person name="Brooks S."/>
            <person name="Weaver J.A."/>
            <person name="Klomchit A."/>
            <person name="Alharthi S.A."/>
            <person name="Onlamun T."/>
            <person name="Nurani R."/>
            <person name="Vong T.K."/>
            <person name="Alberti F."/>
            <person name="Greco C."/>
        </authorList>
    </citation>
    <scope>NUCLEOTIDE SEQUENCE [LARGE SCALE GENOMIC DNA]</scope>
    <source>
        <strain evidence="1">MFLUCC 19-0629</strain>
    </source>
</reference>
<organism evidence="1 2">
    <name type="scientific">Daldinia eschscholtzii</name>
    <dbReference type="NCBI Taxonomy" id="292717"/>
    <lineage>
        <taxon>Eukaryota</taxon>
        <taxon>Fungi</taxon>
        <taxon>Dikarya</taxon>
        <taxon>Ascomycota</taxon>
        <taxon>Pezizomycotina</taxon>
        <taxon>Sordariomycetes</taxon>
        <taxon>Xylariomycetidae</taxon>
        <taxon>Xylariales</taxon>
        <taxon>Hypoxylaceae</taxon>
        <taxon>Daldinia</taxon>
    </lineage>
</organism>